<keyword evidence="4" id="KW-1185">Reference proteome</keyword>
<gene>
    <name evidence="3" type="ORF">RB602_09745</name>
</gene>
<dbReference type="EMBL" id="CP136594">
    <property type="protein sequence ID" value="WOE74136.1"/>
    <property type="molecule type" value="Genomic_DNA"/>
</dbReference>
<feature type="signal peptide" evidence="2">
    <location>
        <begin position="1"/>
        <end position="27"/>
    </location>
</feature>
<dbReference type="AlphaFoldDB" id="A0AA97F634"/>
<sequence>MPMRIPSSKSAKRGVASVLAIAMVAVAMGPIYGQDQDEPESLLPPGFGDPTPVPAPSSPAPAPAPAPAAAPAPAPSPAGPAQTPSPTGSTSQPAPPPTLPDASSEVTEADIIRDQDEVMQDALVTQDLAPSSLPARARRNLGQVGLIGTDEGGFDSSALSNVRGPYITSLLANIDKPIVSRWGHILLRRVLVSDLKSPSGANDTDWIAARTRLLLNMGEASLARHLAQQVDAGRYQGRLYNVARDAALASADLTGFCPIANGGAAQSDESNWQLVLAICAAMSGNQSSARAQIDRASRNAVADEIDVLLAQKVVGAGANSRRAVTVNWDGVDRLTLWRFGLATATGAEPPEALYNDTDRRFKAWRAENPAVPLESRMRSADIAAAMGVLSNAALVDLYSITFDETNMTSAVRGRTVLLREAYRQRAAADRMAALQQLWDDAGDSLERYGSQVLTARAAARFPVMNNYADSADGLVAAMLSAGLDRNAVRWRSLVSQGSLAWGLIAVGQPSTGEQISETAMRSFADSDSSESYRKTAFLIAGLAGLGRTDTDAAEDLVAEYGYVLNKQSRWEKALNDAADTNNAALTVLTAAVGMQAQDWSGMSPAHLFHIVRALDKVGLEAEARMIAAEAVTRA</sequence>
<name>A0AA97F634_9SPHN</name>
<feature type="compositionally biased region" description="Pro residues" evidence="1">
    <location>
        <begin position="51"/>
        <end position="78"/>
    </location>
</feature>
<feature type="chain" id="PRO_5041651653" evidence="2">
    <location>
        <begin position="28"/>
        <end position="634"/>
    </location>
</feature>
<evidence type="ECO:0000313" key="3">
    <source>
        <dbReference type="EMBL" id="WOE74136.1"/>
    </source>
</evidence>
<keyword evidence="2" id="KW-0732">Signal</keyword>
<feature type="region of interest" description="Disordered" evidence="1">
    <location>
        <begin position="33"/>
        <end position="106"/>
    </location>
</feature>
<evidence type="ECO:0000313" key="4">
    <source>
        <dbReference type="Proteomes" id="UP001302429"/>
    </source>
</evidence>
<dbReference type="Proteomes" id="UP001302429">
    <property type="component" value="Chromosome"/>
</dbReference>
<proteinExistence type="predicted"/>
<protein>
    <submittedName>
        <fullName evidence="3">Uncharacterized protein</fullName>
    </submittedName>
</protein>
<reference evidence="3 4" key="1">
    <citation type="submission" date="2023-10" db="EMBL/GenBank/DDBJ databases">
        <title>Complete genome sequence of a Sphingomonadaceae bacterium.</title>
        <authorList>
            <person name="Yan C."/>
        </authorList>
    </citation>
    <scope>NUCLEOTIDE SEQUENCE [LARGE SCALE GENOMIC DNA]</scope>
    <source>
        <strain evidence="3 4">SCSIO 66989</strain>
    </source>
</reference>
<organism evidence="3 4">
    <name type="scientific">Alterisphingorhabdus coralli</name>
    <dbReference type="NCBI Taxonomy" id="3071408"/>
    <lineage>
        <taxon>Bacteria</taxon>
        <taxon>Pseudomonadati</taxon>
        <taxon>Pseudomonadota</taxon>
        <taxon>Alphaproteobacteria</taxon>
        <taxon>Sphingomonadales</taxon>
        <taxon>Sphingomonadaceae</taxon>
        <taxon>Alterisphingorhabdus (ex Yan et al. 2024)</taxon>
    </lineage>
</organism>
<evidence type="ECO:0000256" key="2">
    <source>
        <dbReference type="SAM" id="SignalP"/>
    </source>
</evidence>
<accession>A0AA97F634</accession>
<dbReference type="RefSeq" id="WP_317080368.1">
    <property type="nucleotide sequence ID" value="NZ_CP136594.1"/>
</dbReference>
<dbReference type="KEGG" id="acoa:RB602_09745"/>
<evidence type="ECO:0000256" key="1">
    <source>
        <dbReference type="SAM" id="MobiDB-lite"/>
    </source>
</evidence>